<evidence type="ECO:0000313" key="3">
    <source>
        <dbReference type="EMBL" id="PAU82583.1"/>
    </source>
</evidence>
<dbReference type="InterPro" id="IPR021309">
    <property type="entry name" value="YgaP-like_TM"/>
</dbReference>
<protein>
    <recommendedName>
        <fullName evidence="2">Inner membrane protein YgaP-like transmembrane domain-containing protein</fullName>
    </recommendedName>
</protein>
<keyword evidence="4" id="KW-1185">Reference proteome</keyword>
<evidence type="ECO:0000256" key="1">
    <source>
        <dbReference type="SAM" id="Phobius"/>
    </source>
</evidence>
<gene>
    <name evidence="3" type="ORF">CK500_13365</name>
</gene>
<accession>A0A2A2FDF2</accession>
<organism evidence="3 4">
    <name type="scientific">Halorubrum salipaludis</name>
    <dbReference type="NCBI Taxonomy" id="2032630"/>
    <lineage>
        <taxon>Archaea</taxon>
        <taxon>Methanobacteriati</taxon>
        <taxon>Methanobacteriota</taxon>
        <taxon>Stenosarchaea group</taxon>
        <taxon>Halobacteria</taxon>
        <taxon>Halobacteriales</taxon>
        <taxon>Haloferacaceae</taxon>
        <taxon>Halorubrum</taxon>
    </lineage>
</organism>
<keyword evidence="1" id="KW-0472">Membrane</keyword>
<dbReference type="Pfam" id="PF11127">
    <property type="entry name" value="YgaP-like_TM"/>
    <property type="match status" value="1"/>
</dbReference>
<feature type="domain" description="Inner membrane protein YgaP-like transmembrane" evidence="2">
    <location>
        <begin position="1"/>
        <end position="71"/>
    </location>
</feature>
<dbReference type="AlphaFoldDB" id="A0A2A2FDF2"/>
<evidence type="ECO:0000313" key="4">
    <source>
        <dbReference type="Proteomes" id="UP000218083"/>
    </source>
</evidence>
<dbReference type="EMBL" id="NSKC01000009">
    <property type="protein sequence ID" value="PAU82583.1"/>
    <property type="molecule type" value="Genomic_DNA"/>
</dbReference>
<keyword evidence="1" id="KW-0812">Transmembrane</keyword>
<sequence length="77" mass="7379">MNQNVGSTDKRVRTALGAVLGIASLATLGGAVPLPALAAPVLGIAALLMLGTAATGTCGLYALLGVDTCPASAGDSR</sequence>
<dbReference type="Proteomes" id="UP000218083">
    <property type="component" value="Unassembled WGS sequence"/>
</dbReference>
<evidence type="ECO:0000259" key="2">
    <source>
        <dbReference type="Pfam" id="PF11127"/>
    </source>
</evidence>
<keyword evidence="1" id="KW-1133">Transmembrane helix</keyword>
<dbReference type="RefSeq" id="WP_095637727.1">
    <property type="nucleotide sequence ID" value="NZ_NSKC01000009.1"/>
</dbReference>
<feature type="transmembrane region" description="Helical" evidence="1">
    <location>
        <begin position="12"/>
        <end position="32"/>
    </location>
</feature>
<reference evidence="3 4" key="1">
    <citation type="submission" date="2017-08" db="EMBL/GenBank/DDBJ databases">
        <title>The strain WRN001 was isolated from Binhai saline alkaline soil, Tianjin, China.</title>
        <authorList>
            <person name="Liu D."/>
            <person name="Zhang G."/>
        </authorList>
    </citation>
    <scope>NUCLEOTIDE SEQUENCE [LARGE SCALE GENOMIC DNA]</scope>
    <source>
        <strain evidence="3 4">WN019</strain>
    </source>
</reference>
<comment type="caution">
    <text evidence="3">The sequence shown here is derived from an EMBL/GenBank/DDBJ whole genome shotgun (WGS) entry which is preliminary data.</text>
</comment>
<name>A0A2A2FDF2_9EURY</name>
<proteinExistence type="predicted"/>
<feature type="transmembrane region" description="Helical" evidence="1">
    <location>
        <begin position="38"/>
        <end position="64"/>
    </location>
</feature>